<keyword evidence="1" id="KW-0472">Membrane</keyword>
<keyword evidence="1" id="KW-1133">Transmembrane helix</keyword>
<evidence type="ECO:0000313" key="2">
    <source>
        <dbReference type="EMBL" id="OXM55360.1"/>
    </source>
</evidence>
<dbReference type="RefSeq" id="WP_020631818.1">
    <property type="nucleotide sequence ID" value="NZ_KB913032.1"/>
</dbReference>
<name>A0A229S907_AMYAL</name>
<protein>
    <submittedName>
        <fullName evidence="2">Uncharacterized protein</fullName>
    </submittedName>
</protein>
<dbReference type="Proteomes" id="UP000215563">
    <property type="component" value="Unassembled WGS sequence"/>
</dbReference>
<keyword evidence="1" id="KW-0812">Transmembrane</keyword>
<dbReference type="OrthoDB" id="3692187at2"/>
<proteinExistence type="predicted"/>
<dbReference type="AlphaFoldDB" id="A0A229S907"/>
<sequence length="339" mass="35375">MATPNDYRAIARKTDRPMWIWAGCALTSVLLLFGVVIFVVITLLNRGDDTGAEGKLPDVWPDKAENALRPVQMPTGEMVAALTGETGAQVLCQAIPEQRWEEILGGRTLREAGGACHAVTAQLDVSAQMIPALPEDTSRGLPTRTTVAGKLAVIATDKGGTSLSVELVEVAPHNGASPVLNVAVRSRIVTPPETDGKARALAEALIAGAMPPGPSLPKIGEDGEIAPQQVEAGPLKDKPLPVMSWLLCGELGRALGVPADKAKPTFFASCVLNGVTADYSEHSAVVVPSTTIAGLPAQVDGRGVIVQLTDDPDGKTLKFKGTGDLQALAEKMVPPLLGR</sequence>
<evidence type="ECO:0000313" key="3">
    <source>
        <dbReference type="Proteomes" id="UP000215563"/>
    </source>
</evidence>
<comment type="caution">
    <text evidence="2">The sequence shown here is derived from an EMBL/GenBank/DDBJ whole genome shotgun (WGS) entry which is preliminary data.</text>
</comment>
<dbReference type="EMBL" id="NMQU01000004">
    <property type="protein sequence ID" value="OXM55360.1"/>
    <property type="molecule type" value="Genomic_DNA"/>
</dbReference>
<keyword evidence="3" id="KW-1185">Reference proteome</keyword>
<feature type="transmembrane region" description="Helical" evidence="1">
    <location>
        <begin position="20"/>
        <end position="44"/>
    </location>
</feature>
<accession>A0A229S907</accession>
<evidence type="ECO:0000256" key="1">
    <source>
        <dbReference type="SAM" id="Phobius"/>
    </source>
</evidence>
<gene>
    <name evidence="2" type="ORF">CFP75_00815</name>
</gene>
<organism evidence="2 3">
    <name type="scientific">Amycolatopsis alba DSM 44262</name>
    <dbReference type="NCBI Taxonomy" id="1125972"/>
    <lineage>
        <taxon>Bacteria</taxon>
        <taxon>Bacillati</taxon>
        <taxon>Actinomycetota</taxon>
        <taxon>Actinomycetes</taxon>
        <taxon>Pseudonocardiales</taxon>
        <taxon>Pseudonocardiaceae</taxon>
        <taxon>Amycolatopsis</taxon>
    </lineage>
</organism>
<reference evidence="2 3" key="1">
    <citation type="submission" date="2017-07" db="EMBL/GenBank/DDBJ databases">
        <title>Amycolatopsis alba DSM 44262 Genome sequencing and assembly.</title>
        <authorList>
            <person name="Kaur N."/>
            <person name="Mayilraj S."/>
        </authorList>
    </citation>
    <scope>NUCLEOTIDE SEQUENCE [LARGE SCALE GENOMIC DNA]</scope>
    <source>
        <strain evidence="2 3">DSM 44262</strain>
    </source>
</reference>